<feature type="compositionally biased region" description="Low complexity" evidence="2">
    <location>
        <begin position="148"/>
        <end position="175"/>
    </location>
</feature>
<protein>
    <submittedName>
        <fullName evidence="3">Uncharacterized protein</fullName>
    </submittedName>
</protein>
<name>A0A8H5GW37_9AGAR</name>
<dbReference type="EMBL" id="JAACJM010000006">
    <property type="protein sequence ID" value="KAF5372062.1"/>
    <property type="molecule type" value="Genomic_DNA"/>
</dbReference>
<keyword evidence="1" id="KW-0175">Coiled coil</keyword>
<evidence type="ECO:0000313" key="3">
    <source>
        <dbReference type="EMBL" id="KAF5372062.1"/>
    </source>
</evidence>
<accession>A0A8H5GW37</accession>
<dbReference type="AlphaFoldDB" id="A0A8H5GW37"/>
<sequence>MHLNFRLQAVRYTHCNIVGDGSSQWAVEAKIAGILDGVSTERHDLVSPCSDSGLFFSCEFGEGYGDCSMKSTLDQKTSQKAGPAIIVRCGGSDDESKAKDEDRVGLTSVCTEIQSNPNDPASILITSLGQVRELLLNLNNHPEPDVNPSSTSTNTFTSTSSTTPSASPWSSFLSSSWPSSPRVPSDVDMSMTHVWLDSCSSSTKEDNEPHSGSPPPISTSESLPIQSVELVPVVPIGSGSDAVAHATYATHFSFAPSLAPILSAIGVDPTILQLRTQLAKANDEDRQRSEERTQAKCGHEKCMERFLRLKEAEKTATAKVTLLEARLELQKEKTNAVEAKLAKEKQDVEHYQKLEKQARGRSTLLFNKFQVATNKVNEQEKQLEVVQKQLDEVTADKQRMESKISELQTAAAVQSDKIIMLRWNVKEKEEDLEEFREKWAKMDDVFKFWWTSDKPKDT</sequence>
<reference evidence="3 4" key="1">
    <citation type="journal article" date="2020" name="ISME J.">
        <title>Uncovering the hidden diversity of litter-decomposition mechanisms in mushroom-forming fungi.</title>
        <authorList>
            <person name="Floudas D."/>
            <person name="Bentzer J."/>
            <person name="Ahren D."/>
            <person name="Johansson T."/>
            <person name="Persson P."/>
            <person name="Tunlid A."/>
        </authorList>
    </citation>
    <scope>NUCLEOTIDE SEQUENCE [LARGE SCALE GENOMIC DNA]</scope>
    <source>
        <strain evidence="3 4">CBS 291.85</strain>
    </source>
</reference>
<keyword evidence="4" id="KW-1185">Reference proteome</keyword>
<gene>
    <name evidence="3" type="ORF">D9758_004942</name>
</gene>
<organism evidence="3 4">
    <name type="scientific">Tetrapyrgos nigripes</name>
    <dbReference type="NCBI Taxonomy" id="182062"/>
    <lineage>
        <taxon>Eukaryota</taxon>
        <taxon>Fungi</taxon>
        <taxon>Dikarya</taxon>
        <taxon>Basidiomycota</taxon>
        <taxon>Agaricomycotina</taxon>
        <taxon>Agaricomycetes</taxon>
        <taxon>Agaricomycetidae</taxon>
        <taxon>Agaricales</taxon>
        <taxon>Marasmiineae</taxon>
        <taxon>Marasmiaceae</taxon>
        <taxon>Tetrapyrgos</taxon>
    </lineage>
</organism>
<evidence type="ECO:0000256" key="2">
    <source>
        <dbReference type="SAM" id="MobiDB-lite"/>
    </source>
</evidence>
<comment type="caution">
    <text evidence="3">The sequence shown here is derived from an EMBL/GenBank/DDBJ whole genome shotgun (WGS) entry which is preliminary data.</text>
</comment>
<dbReference type="Proteomes" id="UP000559256">
    <property type="component" value="Unassembled WGS sequence"/>
</dbReference>
<evidence type="ECO:0000313" key="4">
    <source>
        <dbReference type="Proteomes" id="UP000559256"/>
    </source>
</evidence>
<proteinExistence type="predicted"/>
<feature type="coiled-coil region" evidence="1">
    <location>
        <begin position="327"/>
        <end position="438"/>
    </location>
</feature>
<evidence type="ECO:0000256" key="1">
    <source>
        <dbReference type="SAM" id="Coils"/>
    </source>
</evidence>
<feature type="region of interest" description="Disordered" evidence="2">
    <location>
        <begin position="139"/>
        <end position="175"/>
    </location>
</feature>
<feature type="region of interest" description="Disordered" evidence="2">
    <location>
        <begin position="199"/>
        <end position="221"/>
    </location>
</feature>